<accession>A0A1M7I218</accession>
<keyword evidence="2" id="KW-1185">Reference proteome</keyword>
<dbReference type="AlphaFoldDB" id="A0A1M7I218"/>
<sequence length="159" mass="15937">MLGCAGMETLMHDDTPVFPPAPVPRGVLAMRQMALRAIMDGRGVDSVILSASASLAHYGGLAPGGLLVVTAQAAQPVAGRAGEGGAPRPFWPGAAELLRQGCRLGYEGDWIDADALALLVARLAPAGLLDIGPEVARQIGSGADALPGALPAGGRVSPG</sequence>
<dbReference type="STRING" id="53463.SAMN05444389_107153"/>
<dbReference type="Proteomes" id="UP000184444">
    <property type="component" value="Unassembled WGS sequence"/>
</dbReference>
<reference evidence="2" key="1">
    <citation type="submission" date="2016-11" db="EMBL/GenBank/DDBJ databases">
        <authorList>
            <person name="Varghese N."/>
            <person name="Submissions S."/>
        </authorList>
    </citation>
    <scope>NUCLEOTIDE SEQUENCE [LARGE SCALE GENOMIC DNA]</scope>
    <source>
        <strain evidence="2">DSM 6637</strain>
    </source>
</reference>
<protein>
    <recommendedName>
        <fullName evidence="3">Creatinase/Prolidase N-terminal domain-containing protein</fullName>
    </recommendedName>
</protein>
<dbReference type="SUPFAM" id="SSF53092">
    <property type="entry name" value="Creatinase/prolidase N-terminal domain"/>
    <property type="match status" value="1"/>
</dbReference>
<evidence type="ECO:0000313" key="1">
    <source>
        <dbReference type="EMBL" id="SHM34784.1"/>
    </source>
</evidence>
<name>A0A1M7I218_9RHOB</name>
<proteinExistence type="predicted"/>
<dbReference type="InterPro" id="IPR029149">
    <property type="entry name" value="Creatin/AminoP/Spt16_N"/>
</dbReference>
<dbReference type="EMBL" id="FRCK01000007">
    <property type="protein sequence ID" value="SHM34784.1"/>
    <property type="molecule type" value="Genomic_DNA"/>
</dbReference>
<organism evidence="1 2">
    <name type="scientific">Paracoccus solventivorans</name>
    <dbReference type="NCBI Taxonomy" id="53463"/>
    <lineage>
        <taxon>Bacteria</taxon>
        <taxon>Pseudomonadati</taxon>
        <taxon>Pseudomonadota</taxon>
        <taxon>Alphaproteobacteria</taxon>
        <taxon>Rhodobacterales</taxon>
        <taxon>Paracoccaceae</taxon>
        <taxon>Paracoccus</taxon>
    </lineage>
</organism>
<evidence type="ECO:0000313" key="2">
    <source>
        <dbReference type="Proteomes" id="UP000184444"/>
    </source>
</evidence>
<evidence type="ECO:0008006" key="3">
    <source>
        <dbReference type="Google" id="ProtNLM"/>
    </source>
</evidence>
<gene>
    <name evidence="1" type="ORF">SAMN05444389_107153</name>
</gene>